<dbReference type="OrthoDB" id="5823761at2759"/>
<dbReference type="Gene3D" id="2.40.40.10">
    <property type="entry name" value="RlpA-like domain"/>
    <property type="match status" value="1"/>
</dbReference>
<proteinExistence type="predicted"/>
<organism evidence="1 2">
    <name type="scientific">Botryosphaeria dothidea</name>
    <dbReference type="NCBI Taxonomy" id="55169"/>
    <lineage>
        <taxon>Eukaryota</taxon>
        <taxon>Fungi</taxon>
        <taxon>Dikarya</taxon>
        <taxon>Ascomycota</taxon>
        <taxon>Pezizomycotina</taxon>
        <taxon>Dothideomycetes</taxon>
        <taxon>Dothideomycetes incertae sedis</taxon>
        <taxon>Botryosphaeriales</taxon>
        <taxon>Botryosphaeriaceae</taxon>
        <taxon>Botryosphaeria</taxon>
    </lineage>
</organism>
<name>A0A8H4J2D5_9PEZI</name>
<dbReference type="SUPFAM" id="SSF50685">
    <property type="entry name" value="Barwin-like endoglucanases"/>
    <property type="match status" value="1"/>
</dbReference>
<sequence length="149" mass="15844">MTAYGSKDIKNSGNCKEKKACGFYFDPGYATAISENFYGVGPGKGAGPACGRCYQLIARWDSSGNKLYNTKPIVVRANDLCPATPGGHDVCSIWDGGTNTFGAVVNFDLCMDTGANWAVYAPCNIGMAVGWAIDISCSKWWGTQIGTGW</sequence>
<protein>
    <submittedName>
        <fullName evidence="1">Glycoside hydrolase family 45 protein</fullName>
    </submittedName>
</protein>
<keyword evidence="1" id="KW-0378">Hydrolase</keyword>
<dbReference type="Proteomes" id="UP000572817">
    <property type="component" value="Unassembled WGS sequence"/>
</dbReference>
<gene>
    <name evidence="1" type="ORF">GTA08_BOTSDO12630</name>
</gene>
<dbReference type="EMBL" id="WWBZ02000008">
    <property type="protein sequence ID" value="KAF4311805.1"/>
    <property type="molecule type" value="Genomic_DNA"/>
</dbReference>
<keyword evidence="2" id="KW-1185">Reference proteome</keyword>
<evidence type="ECO:0000313" key="2">
    <source>
        <dbReference type="Proteomes" id="UP000572817"/>
    </source>
</evidence>
<comment type="caution">
    <text evidence="1">The sequence shown here is derived from an EMBL/GenBank/DDBJ whole genome shotgun (WGS) entry which is preliminary data.</text>
</comment>
<dbReference type="AlphaFoldDB" id="A0A8H4J2D5"/>
<reference evidence="1" key="1">
    <citation type="submission" date="2020-04" db="EMBL/GenBank/DDBJ databases">
        <title>Genome Assembly and Annotation of Botryosphaeria dothidea sdau 11-99, a Latent Pathogen of Apple Fruit Ring Rot in China.</title>
        <authorList>
            <person name="Yu C."/>
            <person name="Diao Y."/>
            <person name="Lu Q."/>
            <person name="Zhao J."/>
            <person name="Cui S."/>
            <person name="Peng C."/>
            <person name="He B."/>
            <person name="Liu H."/>
        </authorList>
    </citation>
    <scope>NUCLEOTIDE SEQUENCE [LARGE SCALE GENOMIC DNA]</scope>
    <source>
        <strain evidence="1">Sdau11-99</strain>
    </source>
</reference>
<dbReference type="GO" id="GO:0016787">
    <property type="term" value="F:hydrolase activity"/>
    <property type="evidence" value="ECO:0007669"/>
    <property type="project" value="UniProtKB-KW"/>
</dbReference>
<evidence type="ECO:0000313" key="1">
    <source>
        <dbReference type="EMBL" id="KAF4311805.1"/>
    </source>
</evidence>
<dbReference type="Pfam" id="PF22514">
    <property type="entry name" value="EXPB1_D1"/>
    <property type="match status" value="1"/>
</dbReference>
<accession>A0A8H4J2D5</accession>
<dbReference type="InterPro" id="IPR036908">
    <property type="entry name" value="RlpA-like_sf"/>
</dbReference>